<proteinExistence type="inferred from homology"/>
<keyword evidence="5" id="KW-0804">Transcription</keyword>
<feature type="domain" description="Homeobox" evidence="10">
    <location>
        <begin position="223"/>
        <end position="283"/>
    </location>
</feature>
<comment type="similarity">
    <text evidence="7">Belongs to the H2.0 homeobox family.</text>
</comment>
<protein>
    <recommendedName>
        <fullName evidence="10">Homeobox domain-containing protein</fullName>
    </recommendedName>
</protein>
<dbReference type="InterPro" id="IPR017970">
    <property type="entry name" value="Homeobox_CS"/>
</dbReference>
<dbReference type="PRINTS" id="PR00031">
    <property type="entry name" value="HTHREPRESSR"/>
</dbReference>
<evidence type="ECO:0000256" key="2">
    <source>
        <dbReference type="ARBA" id="ARBA00023015"/>
    </source>
</evidence>
<dbReference type="GO" id="GO:0005634">
    <property type="term" value="C:nucleus"/>
    <property type="evidence" value="ECO:0007669"/>
    <property type="project" value="UniProtKB-SubCell"/>
</dbReference>
<evidence type="ECO:0000256" key="3">
    <source>
        <dbReference type="ARBA" id="ARBA00023125"/>
    </source>
</evidence>
<dbReference type="PANTHER" id="PTHR24331:SF6">
    <property type="entry name" value="HOMEOBOX PROTEIN DBX1"/>
    <property type="match status" value="1"/>
</dbReference>
<accession>A0AAW0N8Q5</accession>
<organism evidence="11 12">
    <name type="scientific">Mugilogobius chulae</name>
    <name type="common">yellowstripe goby</name>
    <dbReference type="NCBI Taxonomy" id="88201"/>
    <lineage>
        <taxon>Eukaryota</taxon>
        <taxon>Metazoa</taxon>
        <taxon>Chordata</taxon>
        <taxon>Craniata</taxon>
        <taxon>Vertebrata</taxon>
        <taxon>Euteleostomi</taxon>
        <taxon>Actinopterygii</taxon>
        <taxon>Neopterygii</taxon>
        <taxon>Teleostei</taxon>
        <taxon>Neoteleostei</taxon>
        <taxon>Acanthomorphata</taxon>
        <taxon>Gobiaria</taxon>
        <taxon>Gobiiformes</taxon>
        <taxon>Gobioidei</taxon>
        <taxon>Gobiidae</taxon>
        <taxon>Gobionellinae</taxon>
        <taxon>Mugilogobius</taxon>
    </lineage>
</organism>
<feature type="DNA-binding region" description="Homeobox" evidence="8">
    <location>
        <begin position="225"/>
        <end position="284"/>
    </location>
</feature>
<dbReference type="GO" id="GO:0003677">
    <property type="term" value="F:DNA binding"/>
    <property type="evidence" value="ECO:0007669"/>
    <property type="project" value="UniProtKB-UniRule"/>
</dbReference>
<dbReference type="SMART" id="SM00389">
    <property type="entry name" value="HOX"/>
    <property type="match status" value="1"/>
</dbReference>
<dbReference type="InterPro" id="IPR051662">
    <property type="entry name" value="H2.0_Homeobox_NeuralPatt"/>
</dbReference>
<name>A0AAW0N8Q5_9GOBI</name>
<evidence type="ECO:0000256" key="4">
    <source>
        <dbReference type="ARBA" id="ARBA00023155"/>
    </source>
</evidence>
<dbReference type="InterPro" id="IPR020479">
    <property type="entry name" value="HD_metazoa"/>
</dbReference>
<evidence type="ECO:0000256" key="8">
    <source>
        <dbReference type="PROSITE-ProRule" id="PRU00108"/>
    </source>
</evidence>
<gene>
    <name evidence="11" type="ORF">WMY93_023969</name>
</gene>
<dbReference type="PANTHER" id="PTHR24331">
    <property type="entry name" value="DBX"/>
    <property type="match status" value="1"/>
</dbReference>
<dbReference type="PRINTS" id="PR00024">
    <property type="entry name" value="HOMEOBOX"/>
</dbReference>
<dbReference type="InterPro" id="IPR000047">
    <property type="entry name" value="HTH_motif"/>
</dbReference>
<evidence type="ECO:0000256" key="5">
    <source>
        <dbReference type="ARBA" id="ARBA00023163"/>
    </source>
</evidence>
<dbReference type="PROSITE" id="PS50071">
    <property type="entry name" value="HOMEOBOX_2"/>
    <property type="match status" value="1"/>
</dbReference>
<dbReference type="AlphaFoldDB" id="A0AAW0N8Q5"/>
<dbReference type="InterPro" id="IPR009057">
    <property type="entry name" value="Homeodomain-like_sf"/>
</dbReference>
<keyword evidence="6 8" id="KW-0539">Nucleus</keyword>
<evidence type="ECO:0000313" key="12">
    <source>
        <dbReference type="Proteomes" id="UP001460270"/>
    </source>
</evidence>
<dbReference type="PROSITE" id="PS00027">
    <property type="entry name" value="HOMEOBOX_1"/>
    <property type="match status" value="1"/>
</dbReference>
<evidence type="ECO:0000256" key="6">
    <source>
        <dbReference type="ARBA" id="ARBA00023242"/>
    </source>
</evidence>
<sequence length="373" mass="41735">MSNQSTSAESLPPILVLLSVFKQPHEDKCCCDLAVEKQSKLEQWNHVSLQRSSAAILPEPAAPQPGPVVAPQPLSALRLPRRRPLENKPACQLSAAHTFLQDALRPFLHKLGLSGRISGVRTQRAVRAPERFTPRLSSPLTNPGSSPVTARVSPHRVHGVFTPQVRRCSSPSVPNLQPKSFPLPFFDGNLHPFIRASYFPGSSPVVPVPGTFSWPLAPRGKPRRGMLRRAVFSDLQRKALERTFQKQKYISKPDRKKLASKLGLKDSQVKIWFQNRRMKWRNSKERELLSTGGCRQQTLPTKTNPHPDLTDVCPTYCPPLDKSHTDSQKACLLVQNSNRLSCVSQTLKKSTCHEVYFSCVLSAVQPMCHIYVQ</sequence>
<keyword evidence="4 8" id="KW-0371">Homeobox</keyword>
<dbReference type="EMBL" id="JBBPFD010000017">
    <property type="protein sequence ID" value="KAK7892006.1"/>
    <property type="molecule type" value="Genomic_DNA"/>
</dbReference>
<dbReference type="GO" id="GO:0000981">
    <property type="term" value="F:DNA-binding transcription factor activity, RNA polymerase II-specific"/>
    <property type="evidence" value="ECO:0007669"/>
    <property type="project" value="InterPro"/>
</dbReference>
<keyword evidence="2" id="KW-0805">Transcription regulation</keyword>
<comment type="subcellular location">
    <subcellularLocation>
        <location evidence="8 9">Nucleus</location>
    </subcellularLocation>
</comment>
<dbReference type="Proteomes" id="UP001460270">
    <property type="component" value="Unassembled WGS sequence"/>
</dbReference>
<dbReference type="CDD" id="cd00086">
    <property type="entry name" value="homeodomain"/>
    <property type="match status" value="1"/>
</dbReference>
<evidence type="ECO:0000256" key="7">
    <source>
        <dbReference type="ARBA" id="ARBA00038504"/>
    </source>
</evidence>
<reference evidence="12" key="1">
    <citation type="submission" date="2024-04" db="EMBL/GenBank/DDBJ databases">
        <title>Salinicola lusitanus LLJ914,a marine bacterium isolated from the Okinawa Trough.</title>
        <authorList>
            <person name="Li J."/>
        </authorList>
    </citation>
    <scope>NUCLEOTIDE SEQUENCE [LARGE SCALE GENOMIC DNA]</scope>
</reference>
<dbReference type="Pfam" id="PF00046">
    <property type="entry name" value="Homeodomain"/>
    <property type="match status" value="1"/>
</dbReference>
<evidence type="ECO:0000256" key="1">
    <source>
        <dbReference type="ARBA" id="ARBA00022473"/>
    </source>
</evidence>
<dbReference type="GO" id="GO:0021515">
    <property type="term" value="P:cell differentiation in spinal cord"/>
    <property type="evidence" value="ECO:0007669"/>
    <property type="project" value="TreeGrafter"/>
</dbReference>
<dbReference type="Gene3D" id="1.10.10.60">
    <property type="entry name" value="Homeodomain-like"/>
    <property type="match status" value="1"/>
</dbReference>
<evidence type="ECO:0000313" key="11">
    <source>
        <dbReference type="EMBL" id="KAK7892006.1"/>
    </source>
</evidence>
<dbReference type="SUPFAM" id="SSF46689">
    <property type="entry name" value="Homeodomain-like"/>
    <property type="match status" value="1"/>
</dbReference>
<evidence type="ECO:0000259" key="10">
    <source>
        <dbReference type="PROSITE" id="PS50071"/>
    </source>
</evidence>
<evidence type="ECO:0000256" key="9">
    <source>
        <dbReference type="RuleBase" id="RU000682"/>
    </source>
</evidence>
<dbReference type="FunFam" id="1.10.10.60:FF:000177">
    <property type="entry name" value="Homeobox protein DBX1"/>
    <property type="match status" value="1"/>
</dbReference>
<keyword evidence="1" id="KW-0217">Developmental protein</keyword>
<keyword evidence="12" id="KW-1185">Reference proteome</keyword>
<keyword evidence="3 8" id="KW-0238">DNA-binding</keyword>
<dbReference type="InterPro" id="IPR001356">
    <property type="entry name" value="HD"/>
</dbReference>
<comment type="caution">
    <text evidence="11">The sequence shown here is derived from an EMBL/GenBank/DDBJ whole genome shotgun (WGS) entry which is preliminary data.</text>
</comment>